<protein>
    <submittedName>
        <fullName evidence="1">Alcohol-forming fatty acyl-CoA reductase-like</fullName>
    </submittedName>
</protein>
<reference evidence="2" key="1">
    <citation type="journal article" date="2019" name="Plant Biotechnol. J.">
        <title>Genome sequencing of the Australian wild diploid species Gossypium australe highlights disease resistance and delayed gland morphogenesis.</title>
        <authorList>
            <person name="Cai Y."/>
            <person name="Cai X."/>
            <person name="Wang Q."/>
            <person name="Wang P."/>
            <person name="Zhang Y."/>
            <person name="Cai C."/>
            <person name="Xu Y."/>
            <person name="Wang K."/>
            <person name="Zhou Z."/>
            <person name="Wang C."/>
            <person name="Geng S."/>
            <person name="Li B."/>
            <person name="Dong Q."/>
            <person name="Hou Y."/>
            <person name="Wang H."/>
            <person name="Ai P."/>
            <person name="Liu Z."/>
            <person name="Yi F."/>
            <person name="Sun M."/>
            <person name="An G."/>
            <person name="Cheng J."/>
            <person name="Zhang Y."/>
            <person name="Shi Q."/>
            <person name="Xie Y."/>
            <person name="Shi X."/>
            <person name="Chang Y."/>
            <person name="Huang F."/>
            <person name="Chen Y."/>
            <person name="Hong S."/>
            <person name="Mi L."/>
            <person name="Sun Q."/>
            <person name="Zhang L."/>
            <person name="Zhou B."/>
            <person name="Peng R."/>
            <person name="Zhang X."/>
            <person name="Liu F."/>
        </authorList>
    </citation>
    <scope>NUCLEOTIDE SEQUENCE [LARGE SCALE GENOMIC DNA]</scope>
    <source>
        <strain evidence="2">cv. PA1801</strain>
    </source>
</reference>
<dbReference type="InterPro" id="IPR043502">
    <property type="entry name" value="DNA/RNA_pol_sf"/>
</dbReference>
<evidence type="ECO:0000313" key="2">
    <source>
        <dbReference type="Proteomes" id="UP000325315"/>
    </source>
</evidence>
<gene>
    <name evidence="1" type="ORF">EPI10_023599</name>
</gene>
<proteinExistence type="predicted"/>
<dbReference type="AlphaFoldDB" id="A0A5B6VWI1"/>
<dbReference type="OrthoDB" id="1300414at2759"/>
<sequence>MEHWVRYCSHHWIRSTHSYIASTIFANLSISIESTAREFSMISSLGQSVPLEIQSVVFLADLMELPFGDIDCASKRVALRIDENSEDIRTVRDLFDVFSKEFSRVPSDREVEFDIDLLPGVALVSIAPYHMTSKELAELKAQLQELLD</sequence>
<dbReference type="PANTHER" id="PTHR15503:SF45">
    <property type="entry name" value="RNA-DIRECTED DNA POLYMERASE HOMOLOG"/>
    <property type="match status" value="1"/>
</dbReference>
<name>A0A5B6VWI1_9ROSI</name>
<organism evidence="1 2">
    <name type="scientific">Gossypium australe</name>
    <dbReference type="NCBI Taxonomy" id="47621"/>
    <lineage>
        <taxon>Eukaryota</taxon>
        <taxon>Viridiplantae</taxon>
        <taxon>Streptophyta</taxon>
        <taxon>Embryophyta</taxon>
        <taxon>Tracheophyta</taxon>
        <taxon>Spermatophyta</taxon>
        <taxon>Magnoliopsida</taxon>
        <taxon>eudicotyledons</taxon>
        <taxon>Gunneridae</taxon>
        <taxon>Pentapetalae</taxon>
        <taxon>rosids</taxon>
        <taxon>malvids</taxon>
        <taxon>Malvales</taxon>
        <taxon>Malvaceae</taxon>
        <taxon>Malvoideae</taxon>
        <taxon>Gossypium</taxon>
    </lineage>
</organism>
<comment type="caution">
    <text evidence="1">The sequence shown here is derived from an EMBL/GenBank/DDBJ whole genome shotgun (WGS) entry which is preliminary data.</text>
</comment>
<accession>A0A5B6VWI1</accession>
<evidence type="ECO:0000313" key="1">
    <source>
        <dbReference type="EMBL" id="KAA3473197.1"/>
    </source>
</evidence>
<dbReference type="InterPro" id="IPR032567">
    <property type="entry name" value="RTL1-rel"/>
</dbReference>
<dbReference type="Proteomes" id="UP000325315">
    <property type="component" value="Unassembled WGS sequence"/>
</dbReference>
<keyword evidence="2" id="KW-1185">Reference proteome</keyword>
<dbReference type="PANTHER" id="PTHR15503">
    <property type="entry name" value="LDOC1 RELATED"/>
    <property type="match status" value="1"/>
</dbReference>
<dbReference type="SUPFAM" id="SSF56672">
    <property type="entry name" value="DNA/RNA polymerases"/>
    <property type="match status" value="1"/>
</dbReference>
<dbReference type="EMBL" id="SMMG02000005">
    <property type="protein sequence ID" value="KAA3473197.1"/>
    <property type="molecule type" value="Genomic_DNA"/>
</dbReference>